<reference evidence="2 3" key="1">
    <citation type="submission" date="2020-08" db="EMBL/GenBank/DDBJ databases">
        <title>Whole-Genome Sequence of French Clinical Streptomyces mexicanus Strain Q0842.</title>
        <authorList>
            <person name="Boxberger M."/>
            <person name="La Scola B."/>
        </authorList>
    </citation>
    <scope>NUCLEOTIDE SEQUENCE [LARGE SCALE GENOMIC DNA]</scope>
    <source>
        <strain evidence="2 3">Marseille-Q0842</strain>
    </source>
</reference>
<name>A0A7X1LP67_9ACTN</name>
<dbReference type="EMBL" id="JACMHY010000002">
    <property type="protein sequence ID" value="MBC2864670.1"/>
    <property type="molecule type" value="Genomic_DNA"/>
</dbReference>
<protein>
    <submittedName>
        <fullName evidence="2">Uncharacterized protein</fullName>
    </submittedName>
</protein>
<dbReference type="Proteomes" id="UP000517694">
    <property type="component" value="Unassembled WGS sequence"/>
</dbReference>
<dbReference type="AlphaFoldDB" id="A0A7X1LP67"/>
<gene>
    <name evidence="2" type="ORF">H1R13_06590</name>
</gene>
<proteinExistence type="predicted"/>
<accession>A0A7X1LP67</accession>
<evidence type="ECO:0000313" key="2">
    <source>
        <dbReference type="EMBL" id="MBC2864670.1"/>
    </source>
</evidence>
<feature type="region of interest" description="Disordered" evidence="1">
    <location>
        <begin position="1"/>
        <end position="38"/>
    </location>
</feature>
<evidence type="ECO:0000313" key="3">
    <source>
        <dbReference type="Proteomes" id="UP000517694"/>
    </source>
</evidence>
<feature type="compositionally biased region" description="Basic and acidic residues" evidence="1">
    <location>
        <begin position="97"/>
        <end position="107"/>
    </location>
</feature>
<feature type="region of interest" description="Disordered" evidence="1">
    <location>
        <begin position="85"/>
        <end position="107"/>
    </location>
</feature>
<dbReference type="RefSeq" id="WP_159661875.1">
    <property type="nucleotide sequence ID" value="NZ_JACMHY010000002.1"/>
</dbReference>
<sequence length="107" mass="11429">MVRRKPEPAGNPGADLSGQSAGRPFTEPGRPGRSERHERVFQAVSAVQERHGGAAGHLEEIARACGLPPEETRGLLHDLAQTHGPVTELAGGDEPDLGPRFEVKPRL</sequence>
<evidence type="ECO:0000256" key="1">
    <source>
        <dbReference type="SAM" id="MobiDB-lite"/>
    </source>
</evidence>
<organism evidence="2 3">
    <name type="scientific">Streptomyces mexicanus</name>
    <dbReference type="NCBI Taxonomy" id="178566"/>
    <lineage>
        <taxon>Bacteria</taxon>
        <taxon>Bacillati</taxon>
        <taxon>Actinomycetota</taxon>
        <taxon>Actinomycetes</taxon>
        <taxon>Kitasatosporales</taxon>
        <taxon>Streptomycetaceae</taxon>
        <taxon>Streptomyces</taxon>
    </lineage>
</organism>
<dbReference type="OrthoDB" id="5192396at2"/>
<comment type="caution">
    <text evidence="2">The sequence shown here is derived from an EMBL/GenBank/DDBJ whole genome shotgun (WGS) entry which is preliminary data.</text>
</comment>
<keyword evidence="3" id="KW-1185">Reference proteome</keyword>